<evidence type="ECO:0000313" key="2">
    <source>
        <dbReference type="Proteomes" id="UP000290809"/>
    </source>
</evidence>
<reference evidence="1 2" key="1">
    <citation type="journal article" date="2019" name="PLoS Pathog.">
        <title>Genome sequence of the bovine parasite Schistosoma bovis Tanzania.</title>
        <authorList>
            <person name="Oey H."/>
            <person name="Zakrzewski M."/>
            <person name="Gobert G."/>
            <person name="Gravermann K."/>
            <person name="Stoye J."/>
            <person name="Jones M."/>
            <person name="Mcmanus D."/>
            <person name="Krause L."/>
        </authorList>
    </citation>
    <scope>NUCLEOTIDE SEQUENCE [LARGE SCALE GENOMIC DNA]</scope>
    <source>
        <strain evidence="1 2">TAN1997</strain>
    </source>
</reference>
<comment type="caution">
    <text evidence="1">The sequence shown here is derived from an EMBL/GenBank/DDBJ whole genome shotgun (WGS) entry which is preliminary data.</text>
</comment>
<proteinExistence type="predicted"/>
<organism evidence="1 2">
    <name type="scientific">Schistosoma bovis</name>
    <name type="common">Blood fluke</name>
    <dbReference type="NCBI Taxonomy" id="6184"/>
    <lineage>
        <taxon>Eukaryota</taxon>
        <taxon>Metazoa</taxon>
        <taxon>Spiralia</taxon>
        <taxon>Lophotrochozoa</taxon>
        <taxon>Platyhelminthes</taxon>
        <taxon>Trematoda</taxon>
        <taxon>Digenea</taxon>
        <taxon>Strigeidida</taxon>
        <taxon>Schistosomatoidea</taxon>
        <taxon>Schistosomatidae</taxon>
        <taxon>Schistosoma</taxon>
    </lineage>
</organism>
<name>A0A430QUF8_SCHBO</name>
<gene>
    <name evidence="1" type="ORF">DC041_0007439</name>
</gene>
<dbReference type="AlphaFoldDB" id="A0A430QUF8"/>
<sequence>MDWLVRYCACRSVFRLSFAAQLAGDVDDMSVCSELGLIVLKRYRGQWFVVIWLSLMDWLVRYCACRSVFRLSFAAQLAGDVDDMSVCSELGLIVLKRYRGQWFVVIWLSL</sequence>
<protein>
    <submittedName>
        <fullName evidence="1">Uncharacterized protein</fullName>
    </submittedName>
</protein>
<keyword evidence="2" id="KW-1185">Reference proteome</keyword>
<dbReference type="EMBL" id="QMKO01000259">
    <property type="protein sequence ID" value="RTG91322.1"/>
    <property type="molecule type" value="Genomic_DNA"/>
</dbReference>
<accession>A0A430QUF8</accession>
<evidence type="ECO:0000313" key="1">
    <source>
        <dbReference type="EMBL" id="RTG91322.1"/>
    </source>
</evidence>
<dbReference type="Proteomes" id="UP000290809">
    <property type="component" value="Unassembled WGS sequence"/>
</dbReference>